<name>A0A8I0DVB8_9FIRM</name>
<dbReference type="GO" id="GO:0016791">
    <property type="term" value="F:phosphatase activity"/>
    <property type="evidence" value="ECO:0007669"/>
    <property type="project" value="TreeGrafter"/>
</dbReference>
<evidence type="ECO:0000259" key="1">
    <source>
        <dbReference type="Pfam" id="PF00149"/>
    </source>
</evidence>
<reference evidence="2 3" key="1">
    <citation type="submission" date="2020-08" db="EMBL/GenBank/DDBJ databases">
        <title>Genome public.</title>
        <authorList>
            <person name="Liu C."/>
            <person name="Sun Q."/>
        </authorList>
    </citation>
    <scope>NUCLEOTIDE SEQUENCE [LARGE SCALE GENOMIC DNA]</scope>
    <source>
        <strain evidence="2 3">NSJ-10</strain>
    </source>
</reference>
<dbReference type="SUPFAM" id="SSF56300">
    <property type="entry name" value="Metallo-dependent phosphatases"/>
    <property type="match status" value="1"/>
</dbReference>
<gene>
    <name evidence="2" type="ORF">H8S09_09000</name>
</gene>
<protein>
    <submittedName>
        <fullName evidence="2">Metallophosphoesterase</fullName>
    </submittedName>
</protein>
<evidence type="ECO:0000313" key="2">
    <source>
        <dbReference type="EMBL" id="MBC5663026.1"/>
    </source>
</evidence>
<dbReference type="PANTHER" id="PTHR42850">
    <property type="entry name" value="METALLOPHOSPHOESTERASE"/>
    <property type="match status" value="1"/>
</dbReference>
<keyword evidence="3" id="KW-1185">Reference proteome</keyword>
<dbReference type="EMBL" id="JACOOX010000004">
    <property type="protein sequence ID" value="MBC5663026.1"/>
    <property type="molecule type" value="Genomic_DNA"/>
</dbReference>
<dbReference type="Proteomes" id="UP000615234">
    <property type="component" value="Unassembled WGS sequence"/>
</dbReference>
<accession>A0A8I0DVB8</accession>
<dbReference type="Gene3D" id="3.60.21.10">
    <property type="match status" value="1"/>
</dbReference>
<proteinExistence type="predicted"/>
<dbReference type="PANTHER" id="PTHR42850:SF4">
    <property type="entry name" value="ZINC-DEPENDENT ENDOPOLYPHOSPHATASE"/>
    <property type="match status" value="1"/>
</dbReference>
<comment type="caution">
    <text evidence="2">The sequence shown here is derived from an EMBL/GenBank/DDBJ whole genome shotgun (WGS) entry which is preliminary data.</text>
</comment>
<dbReference type="Pfam" id="PF00149">
    <property type="entry name" value="Metallophos"/>
    <property type="match status" value="1"/>
</dbReference>
<dbReference type="InterPro" id="IPR050126">
    <property type="entry name" value="Ap4A_hydrolase"/>
</dbReference>
<dbReference type="RefSeq" id="WP_186847722.1">
    <property type="nucleotide sequence ID" value="NZ_JACOOX010000004.1"/>
</dbReference>
<evidence type="ECO:0000313" key="3">
    <source>
        <dbReference type="Proteomes" id="UP000615234"/>
    </source>
</evidence>
<sequence>MSMRTFVISDIHGDSKNFHKLLADVSFDAAVDRIYINGDVLDRGKHSLKLLYEIKQMAESHPGHVFLTMGNHELFCLQYIRRELSDFTWRAFGSTDTVEEVNRLNPSETEALAEYIQSLPLYLTIDGAKEGKDGQLLMTHSGFQADYIVREPDGSINVVKTIESSARSDLFKHLVSNDIHYIPTADRKAFDRTVLVGHVPVMRLNYDGSYKIRRDRNLISIDSGAGHRESGGRLSLYEVETGAEYYR</sequence>
<dbReference type="AlphaFoldDB" id="A0A8I0DVB8"/>
<dbReference type="InterPro" id="IPR004843">
    <property type="entry name" value="Calcineurin-like_PHP"/>
</dbReference>
<organism evidence="2 3">
    <name type="scientific">Coprococcus hominis</name>
    <name type="common">ex Liu et al. 2022</name>
    <dbReference type="NCBI Taxonomy" id="2763039"/>
    <lineage>
        <taxon>Bacteria</taxon>
        <taxon>Bacillati</taxon>
        <taxon>Bacillota</taxon>
        <taxon>Clostridia</taxon>
        <taxon>Lachnospirales</taxon>
        <taxon>Lachnospiraceae</taxon>
        <taxon>Coprococcus</taxon>
    </lineage>
</organism>
<dbReference type="InterPro" id="IPR029052">
    <property type="entry name" value="Metallo-depent_PP-like"/>
</dbReference>
<dbReference type="GO" id="GO:0005737">
    <property type="term" value="C:cytoplasm"/>
    <property type="evidence" value="ECO:0007669"/>
    <property type="project" value="TreeGrafter"/>
</dbReference>
<feature type="domain" description="Calcineurin-like phosphoesterase" evidence="1">
    <location>
        <begin position="3"/>
        <end position="202"/>
    </location>
</feature>